<dbReference type="InterPro" id="IPR036263">
    <property type="entry name" value="Chorismate_II_sf"/>
</dbReference>
<dbReference type="Proteomes" id="UP000239471">
    <property type="component" value="Unassembled WGS sequence"/>
</dbReference>
<accession>A0A2T0BDA5</accession>
<dbReference type="InterPro" id="IPR036979">
    <property type="entry name" value="CM_dom_sf"/>
</dbReference>
<feature type="domain" description="Chorismate mutase" evidence="2">
    <location>
        <begin position="1"/>
        <end position="91"/>
    </location>
</feature>
<dbReference type="SUPFAM" id="SSF48600">
    <property type="entry name" value="Chorismate mutase II"/>
    <property type="match status" value="1"/>
</dbReference>
<dbReference type="PANTHER" id="PTHR38041">
    <property type="entry name" value="CHORISMATE MUTASE"/>
    <property type="match status" value="1"/>
</dbReference>
<name>A0A2T0BDA5_9CLOT</name>
<protein>
    <submittedName>
        <fullName evidence="3">Salicylate biosynthesis protein PchB</fullName>
    </submittedName>
</protein>
<dbReference type="PROSITE" id="PS51168">
    <property type="entry name" value="CHORISMATE_MUT_2"/>
    <property type="match status" value="1"/>
</dbReference>
<evidence type="ECO:0000259" key="2">
    <source>
        <dbReference type="PROSITE" id="PS51168"/>
    </source>
</evidence>
<dbReference type="GO" id="GO:0009697">
    <property type="term" value="P:salicylic acid biosynthetic process"/>
    <property type="evidence" value="ECO:0007669"/>
    <property type="project" value="TreeGrafter"/>
</dbReference>
<dbReference type="OrthoDB" id="3233357at2"/>
<organism evidence="3 4">
    <name type="scientific">Clostridium vincentii</name>
    <dbReference type="NCBI Taxonomy" id="52704"/>
    <lineage>
        <taxon>Bacteria</taxon>
        <taxon>Bacillati</taxon>
        <taxon>Bacillota</taxon>
        <taxon>Clostridia</taxon>
        <taxon>Eubacteriales</taxon>
        <taxon>Clostridiaceae</taxon>
        <taxon>Clostridium</taxon>
    </lineage>
</organism>
<dbReference type="AlphaFoldDB" id="A0A2T0BDA5"/>
<dbReference type="SMART" id="SM00830">
    <property type="entry name" value="CM_2"/>
    <property type="match status" value="1"/>
</dbReference>
<dbReference type="InterPro" id="IPR002701">
    <property type="entry name" value="CM_II_prokaryot"/>
</dbReference>
<dbReference type="PANTHER" id="PTHR38041:SF1">
    <property type="entry name" value="CHORISMATE MUTASE"/>
    <property type="match status" value="1"/>
</dbReference>
<keyword evidence="4" id="KW-1185">Reference proteome</keyword>
<comment type="caution">
    <text evidence="3">The sequence shown here is derived from an EMBL/GenBank/DDBJ whole genome shotgun (WGS) entry which is preliminary data.</text>
</comment>
<dbReference type="Gene3D" id="1.20.59.10">
    <property type="entry name" value="Chorismate mutase"/>
    <property type="match status" value="1"/>
</dbReference>
<dbReference type="Pfam" id="PF01817">
    <property type="entry name" value="CM_2"/>
    <property type="match status" value="1"/>
</dbReference>
<dbReference type="RefSeq" id="WP_106060175.1">
    <property type="nucleotide sequence ID" value="NZ_PVXQ01000023.1"/>
</dbReference>
<sequence length="100" mass="11518">MINCKDLNEVRENIDRIDNEIVKLISERSSYVKQAANFKKDAEDVKAPQRVEMVIAKVRKLAEESNVSPDIVEGIYREMISSFINIELQEHGNLESKVVR</sequence>
<evidence type="ECO:0000313" key="4">
    <source>
        <dbReference type="Proteomes" id="UP000239471"/>
    </source>
</evidence>
<dbReference type="EMBL" id="PVXQ01000023">
    <property type="protein sequence ID" value="PRR81871.1"/>
    <property type="molecule type" value="Genomic_DNA"/>
</dbReference>
<dbReference type="InterPro" id="IPR051331">
    <property type="entry name" value="Chorismate_mutase-related"/>
</dbReference>
<evidence type="ECO:0000313" key="3">
    <source>
        <dbReference type="EMBL" id="PRR81871.1"/>
    </source>
</evidence>
<evidence type="ECO:0000256" key="1">
    <source>
        <dbReference type="ARBA" id="ARBA00023235"/>
    </source>
</evidence>
<proteinExistence type="predicted"/>
<keyword evidence="1" id="KW-0413">Isomerase</keyword>
<dbReference type="GO" id="GO:0046417">
    <property type="term" value="P:chorismate metabolic process"/>
    <property type="evidence" value="ECO:0007669"/>
    <property type="project" value="InterPro"/>
</dbReference>
<reference evidence="3 4" key="1">
    <citation type="submission" date="2018-03" db="EMBL/GenBank/DDBJ databases">
        <title>Genome sequence of Clostridium vincentii DSM 10228.</title>
        <authorList>
            <person name="Poehlein A."/>
            <person name="Daniel R."/>
        </authorList>
    </citation>
    <scope>NUCLEOTIDE SEQUENCE [LARGE SCALE GENOMIC DNA]</scope>
    <source>
        <strain evidence="3 4">DSM 10228</strain>
    </source>
</reference>
<dbReference type="GO" id="GO:0004106">
    <property type="term" value="F:chorismate mutase activity"/>
    <property type="evidence" value="ECO:0007669"/>
    <property type="project" value="InterPro"/>
</dbReference>
<gene>
    <name evidence="3" type="primary">pchB</name>
    <name evidence="3" type="ORF">CLVI_22170</name>
</gene>